<gene>
    <name evidence="3" type="ORF">AVDCRST_MAG79-1242</name>
</gene>
<sequence length="145" mass="16966">MPGRRDRRPPSSPATRPEGPADPRRRRSALFALMFYSPLVADQLRHRRKTVTIRLGDKTGKYRKGMIIPVLVGQRFGPREHIFDAVIDKVEVKPLADLSPREIQHDNSELRHLDEFIEFLRRLYNRDIDEDDVATVIHFSEIRRS</sequence>
<evidence type="ECO:0000256" key="1">
    <source>
        <dbReference type="SAM" id="MobiDB-lite"/>
    </source>
</evidence>
<evidence type="ECO:0000259" key="2">
    <source>
        <dbReference type="SMART" id="SM01022"/>
    </source>
</evidence>
<protein>
    <recommendedName>
        <fullName evidence="2">ASCH domain-containing protein</fullName>
    </recommendedName>
</protein>
<dbReference type="EMBL" id="CADCWC010000200">
    <property type="protein sequence ID" value="CAA9534650.1"/>
    <property type="molecule type" value="Genomic_DNA"/>
</dbReference>
<evidence type="ECO:0000313" key="3">
    <source>
        <dbReference type="EMBL" id="CAA9534650.1"/>
    </source>
</evidence>
<feature type="domain" description="ASCH" evidence="2">
    <location>
        <begin position="33"/>
        <end position="143"/>
    </location>
</feature>
<organism evidence="3">
    <name type="scientific">uncultured Thermoleophilia bacterium</name>
    <dbReference type="NCBI Taxonomy" id="1497501"/>
    <lineage>
        <taxon>Bacteria</taxon>
        <taxon>Bacillati</taxon>
        <taxon>Actinomycetota</taxon>
        <taxon>Thermoleophilia</taxon>
        <taxon>environmental samples</taxon>
    </lineage>
</organism>
<dbReference type="Pfam" id="PF04266">
    <property type="entry name" value="ASCH"/>
    <property type="match status" value="1"/>
</dbReference>
<reference evidence="3" key="1">
    <citation type="submission" date="2020-02" db="EMBL/GenBank/DDBJ databases">
        <authorList>
            <person name="Meier V. D."/>
        </authorList>
    </citation>
    <scope>NUCLEOTIDE SEQUENCE</scope>
    <source>
        <strain evidence="3">AVDCRST_MAG79</strain>
    </source>
</reference>
<name>A0A6J4TXZ1_9ACTN</name>
<dbReference type="InterPro" id="IPR007374">
    <property type="entry name" value="ASCH_domain"/>
</dbReference>
<accession>A0A6J4TXZ1</accession>
<dbReference type="SMART" id="SM01022">
    <property type="entry name" value="ASCH"/>
    <property type="match status" value="1"/>
</dbReference>
<feature type="region of interest" description="Disordered" evidence="1">
    <location>
        <begin position="1"/>
        <end position="23"/>
    </location>
</feature>
<dbReference type="AlphaFoldDB" id="A0A6J4TXZ1"/>
<proteinExistence type="predicted"/>
<dbReference type="SUPFAM" id="SSF88697">
    <property type="entry name" value="PUA domain-like"/>
    <property type="match status" value="1"/>
</dbReference>
<dbReference type="InterPro" id="IPR015947">
    <property type="entry name" value="PUA-like_sf"/>
</dbReference>